<proteinExistence type="inferred from homology"/>
<evidence type="ECO:0000313" key="8">
    <source>
        <dbReference type="Proteomes" id="UP000324170"/>
    </source>
</evidence>
<organism evidence="5 7">
    <name type="scientific">Xenorhabdus doucetiae</name>
    <dbReference type="NCBI Taxonomy" id="351671"/>
    <lineage>
        <taxon>Bacteria</taxon>
        <taxon>Pseudomonadati</taxon>
        <taxon>Pseudomonadota</taxon>
        <taxon>Gammaproteobacteria</taxon>
        <taxon>Enterobacterales</taxon>
        <taxon>Morganellaceae</taxon>
        <taxon>Xenorhabdus</taxon>
    </lineage>
</organism>
<dbReference type="HAMAP" id="MF_00924">
    <property type="entry name" value="OM_assembly_BamC"/>
    <property type="match status" value="1"/>
</dbReference>
<dbReference type="KEGG" id="xdo:XDD1_2415"/>
<dbReference type="Proteomes" id="UP000032721">
    <property type="component" value="Chromosome"/>
</dbReference>
<dbReference type="InterPro" id="IPR010653">
    <property type="entry name" value="NlpB/DapX"/>
</dbReference>
<dbReference type="OrthoDB" id="5686855at2"/>
<reference evidence="5 7" key="1">
    <citation type="submission" date="2013-07" db="EMBL/GenBank/DDBJ databases">
        <authorList>
            <person name="Genoscope - CEA"/>
        </authorList>
    </citation>
    <scope>NUCLEOTIDE SEQUENCE [LARGE SCALE GENOMIC DNA]</scope>
    <source>
        <strain evidence="5">FRM16</strain>
        <strain evidence="7">FRM16 / DSM 17909</strain>
    </source>
</reference>
<dbReference type="PIRSF" id="PIRSF026343">
    <property type="entry name" value="NlpB"/>
    <property type="match status" value="1"/>
</dbReference>
<keyword evidence="3 4" id="KW-0998">Cell outer membrane</keyword>
<comment type="function">
    <text evidence="4">Part of the outer membrane protein assembly complex, which is involved in assembly and insertion of beta-barrel proteins into the outer membrane.</text>
</comment>
<evidence type="ECO:0000256" key="2">
    <source>
        <dbReference type="ARBA" id="ARBA00023136"/>
    </source>
</evidence>
<gene>
    <name evidence="5" type="primary">nlpB</name>
    <name evidence="4" type="synonym">bamC</name>
    <name evidence="6" type="ORF">LY16_02273</name>
    <name evidence="5" type="ORF">XDD1_2415</name>
</gene>
<dbReference type="EMBL" id="VNHN01000035">
    <property type="protein sequence ID" value="TYP04099.1"/>
    <property type="molecule type" value="Genomic_DNA"/>
</dbReference>
<comment type="similarity">
    <text evidence="4">Belongs to the BamC family.</text>
</comment>
<dbReference type="GO" id="GO:0051205">
    <property type="term" value="P:protein insertion into membrane"/>
    <property type="evidence" value="ECO:0007669"/>
    <property type="project" value="UniProtKB-UniRule"/>
</dbReference>
<dbReference type="HOGENOM" id="CLU_063217_1_0_6"/>
<evidence type="ECO:0000256" key="4">
    <source>
        <dbReference type="HAMAP-Rule" id="MF_00924"/>
    </source>
</evidence>
<keyword evidence="4" id="KW-0564">Palmitate</keyword>
<keyword evidence="8" id="KW-1185">Reference proteome</keyword>
<sequence>MATLLQKSKVMKIAGLSLVVLLAACSSDQRYKRQVSGDQSYLDTPPLKILNIPAGMVLPLQNGEYNIPTTASTGAVGKDLDIRPPLQALALLTGSRVENSANSSKLLLENTPEYSKLWSQVNNLLTEKGYKISHKDDSAQTLTTDWVTWPRADENIPYQGRYRISVTKQDYQIVLAVSNDGLKHGEKEITNPVEIQRYNVVMLNKLAGDLSQQQEAASLSSAKNSGALAVQSGSDNTGLPQIIVRAPYNVVWNRLPYALENIGMKVTDRTRSTGAIAVTYQGRSSSDWEALGVEAPSISEGNYKLQVGDLDNRSSLQFISEKGKPLTQSENDQMVAVLEAVFSQSKDQSKDK</sequence>
<evidence type="ECO:0000313" key="6">
    <source>
        <dbReference type="EMBL" id="TYP04099.1"/>
    </source>
</evidence>
<reference evidence="6 8" key="2">
    <citation type="submission" date="2019-07" db="EMBL/GenBank/DDBJ databases">
        <title>Genomic Encyclopedia of Type Strains, Phase I: the one thousand microbial genomes (KMG-I) project.</title>
        <authorList>
            <person name="Kyrpides N."/>
        </authorList>
    </citation>
    <scope>NUCLEOTIDE SEQUENCE [LARGE SCALE GENOMIC DNA]</scope>
    <source>
        <strain evidence="6 8">DSM 17909</strain>
    </source>
</reference>
<dbReference type="Pfam" id="PF06804">
    <property type="entry name" value="Lipoprotein_18"/>
    <property type="match status" value="1"/>
</dbReference>
<dbReference type="GO" id="GO:0009279">
    <property type="term" value="C:cell outer membrane"/>
    <property type="evidence" value="ECO:0007669"/>
    <property type="project" value="UniProtKB-SubCell"/>
</dbReference>
<keyword evidence="1 4" id="KW-0732">Signal</keyword>
<comment type="subunit">
    <text evidence="4">Part of the Bam complex, which is composed of the outer membrane protein BamA, and four lipoproteins BamB, BamC, BamD and BamE.</text>
</comment>
<keyword evidence="2 4" id="KW-0472">Membrane</keyword>
<accession>A0A068QTJ6</accession>
<dbReference type="GO" id="GO:0043165">
    <property type="term" value="P:Gram-negative-bacterium-type cell outer membrane assembly"/>
    <property type="evidence" value="ECO:0007669"/>
    <property type="project" value="UniProtKB-UniRule"/>
</dbReference>
<evidence type="ECO:0000256" key="1">
    <source>
        <dbReference type="ARBA" id="ARBA00022729"/>
    </source>
</evidence>
<dbReference type="EMBL" id="FO704550">
    <property type="protein sequence ID" value="CDG18114.1"/>
    <property type="molecule type" value="Genomic_DNA"/>
</dbReference>
<dbReference type="InterPro" id="IPR014524">
    <property type="entry name" value="BamC"/>
</dbReference>
<protein>
    <recommendedName>
        <fullName evidence="4">Outer membrane protein assembly factor BamC</fullName>
    </recommendedName>
</protein>
<dbReference type="RefSeq" id="WP_045971182.1">
    <property type="nucleotide sequence ID" value="NZ_CAWMED010000001.1"/>
</dbReference>
<dbReference type="AlphaFoldDB" id="A0A068QTJ6"/>
<dbReference type="Proteomes" id="UP000324170">
    <property type="component" value="Unassembled WGS sequence"/>
</dbReference>
<dbReference type="Gene3D" id="3.30.310.170">
    <property type="entry name" value="Outer membrane protein assembly factor BamC"/>
    <property type="match status" value="1"/>
</dbReference>
<keyword evidence="4 5" id="KW-0449">Lipoprotein</keyword>
<dbReference type="STRING" id="351671.XDD1_2415"/>
<dbReference type="Gene3D" id="3.30.530.50">
    <property type="match status" value="1"/>
</dbReference>
<dbReference type="InterPro" id="IPR042268">
    <property type="entry name" value="BamC_C"/>
</dbReference>
<dbReference type="NCBIfam" id="NF008674">
    <property type="entry name" value="PRK11679.1"/>
    <property type="match status" value="1"/>
</dbReference>
<evidence type="ECO:0000313" key="7">
    <source>
        <dbReference type="Proteomes" id="UP000032721"/>
    </source>
</evidence>
<comment type="subcellular location">
    <subcellularLocation>
        <location evidence="4">Cell outer membrane</location>
        <topology evidence="4">Lipid-anchor</topology>
    </subcellularLocation>
</comment>
<name>A0A068QTJ6_9GAMM</name>
<evidence type="ECO:0000256" key="3">
    <source>
        <dbReference type="ARBA" id="ARBA00023237"/>
    </source>
</evidence>
<dbReference type="PROSITE" id="PS51257">
    <property type="entry name" value="PROKAR_LIPOPROTEIN"/>
    <property type="match status" value="1"/>
</dbReference>
<evidence type="ECO:0000313" key="5">
    <source>
        <dbReference type="EMBL" id="CDG18114.1"/>
    </source>
</evidence>